<dbReference type="Proteomes" id="UP001501523">
    <property type="component" value="Unassembled WGS sequence"/>
</dbReference>
<accession>A0ABN1IP00</accession>
<reference evidence="3 4" key="1">
    <citation type="journal article" date="2019" name="Int. J. Syst. Evol. Microbiol.">
        <title>The Global Catalogue of Microorganisms (GCM) 10K type strain sequencing project: providing services to taxonomists for standard genome sequencing and annotation.</title>
        <authorList>
            <consortium name="The Broad Institute Genomics Platform"/>
            <consortium name="The Broad Institute Genome Sequencing Center for Infectious Disease"/>
            <person name="Wu L."/>
            <person name="Ma J."/>
        </authorList>
    </citation>
    <scope>NUCLEOTIDE SEQUENCE [LARGE SCALE GENOMIC DNA]</scope>
    <source>
        <strain evidence="3 4">JCM 15421</strain>
    </source>
</reference>
<evidence type="ECO:0000313" key="4">
    <source>
        <dbReference type="Proteomes" id="UP001501523"/>
    </source>
</evidence>
<evidence type="ECO:0000256" key="1">
    <source>
        <dbReference type="SAM" id="SignalP"/>
    </source>
</evidence>
<protein>
    <submittedName>
        <fullName evidence="3">DUF4097 family beta strand repeat-containing protein</fullName>
    </submittedName>
</protein>
<comment type="caution">
    <text evidence="3">The sequence shown here is derived from an EMBL/GenBank/DDBJ whole genome shotgun (WGS) entry which is preliminary data.</text>
</comment>
<evidence type="ECO:0000313" key="3">
    <source>
        <dbReference type="EMBL" id="GAA0718294.1"/>
    </source>
</evidence>
<gene>
    <name evidence="3" type="ORF">GCM10009105_25860</name>
</gene>
<organism evidence="3 4">
    <name type="scientific">Dokdonella soli</name>
    <dbReference type="NCBI Taxonomy" id="529810"/>
    <lineage>
        <taxon>Bacteria</taxon>
        <taxon>Pseudomonadati</taxon>
        <taxon>Pseudomonadota</taxon>
        <taxon>Gammaproteobacteria</taxon>
        <taxon>Lysobacterales</taxon>
        <taxon>Rhodanobacteraceae</taxon>
        <taxon>Dokdonella</taxon>
    </lineage>
</organism>
<sequence>MKRYSPYPLAILLLISATALAETPIKENRSVNADARIDVSNIKGSVTVSAWDKPEVAISGSLGDGAKGLAVEGGGSHLTIKVEPPDKQGWFSWGADTRMGDTVLDIKVPKSSEMKIEVVSADVNVSGVAGRSLRVDSVSGKLRLDSGAKEVEVDSVSGNIDLTGAAEHAHLETVSGNIRARGLGGQIKFDTVSGDVDADNGSYREISAGTVSGDVNLRGKPQGSARVDVQTMSGDVHLYLPADASTRLRASSFSGSIRTDFGAVKQPEHGPGSSLDATAGAGAGQVKIETFSGDIEIRRQ</sequence>
<evidence type="ECO:0000259" key="2">
    <source>
        <dbReference type="Pfam" id="PF13349"/>
    </source>
</evidence>
<name>A0ABN1IP00_9GAMM</name>
<keyword evidence="1" id="KW-0732">Signal</keyword>
<feature type="domain" description="DUF4097" evidence="2">
    <location>
        <begin position="36"/>
        <end position="297"/>
    </location>
</feature>
<keyword evidence="4" id="KW-1185">Reference proteome</keyword>
<dbReference type="Pfam" id="PF13349">
    <property type="entry name" value="DUF4097"/>
    <property type="match status" value="1"/>
</dbReference>
<proteinExistence type="predicted"/>
<dbReference type="InterPro" id="IPR025164">
    <property type="entry name" value="Toastrack_DUF4097"/>
</dbReference>
<dbReference type="RefSeq" id="WP_343791775.1">
    <property type="nucleotide sequence ID" value="NZ_BAAAEU010000020.1"/>
</dbReference>
<feature type="signal peptide" evidence="1">
    <location>
        <begin position="1"/>
        <end position="21"/>
    </location>
</feature>
<dbReference type="EMBL" id="BAAAEU010000020">
    <property type="protein sequence ID" value="GAA0718294.1"/>
    <property type="molecule type" value="Genomic_DNA"/>
</dbReference>
<feature type="chain" id="PRO_5047394765" evidence="1">
    <location>
        <begin position="22"/>
        <end position="300"/>
    </location>
</feature>